<dbReference type="Proteomes" id="UP000000248">
    <property type="component" value="Chromosome"/>
</dbReference>
<reference evidence="2 3" key="1">
    <citation type="journal article" date="2007" name="Nat. Biotechnol.">
        <title>Genome sequence and identification of candidate vaccine antigens from the animal pathogen Dichelobacter nodosus.</title>
        <authorList>
            <person name="Myers G.S."/>
            <person name="Parker D."/>
            <person name="Al-Hasani K."/>
            <person name="Kennan R.M."/>
            <person name="Seemann T."/>
            <person name="Ren Q."/>
            <person name="Badger J.H."/>
            <person name="Selengut J.D."/>
            <person name="Deboy R.T."/>
            <person name="Tettelin H."/>
            <person name="Boyce J.D."/>
            <person name="McCarl V.P."/>
            <person name="Han X."/>
            <person name="Nelson W.C."/>
            <person name="Madupu R."/>
            <person name="Mohamoud Y."/>
            <person name="Holley T."/>
            <person name="Fedorova N."/>
            <person name="Khouri H."/>
            <person name="Bottomley S.P."/>
            <person name="Whittington R.J."/>
            <person name="Adler B."/>
            <person name="Songer J.G."/>
            <person name="Rood J.I."/>
            <person name="Paulsen I.T."/>
        </authorList>
    </citation>
    <scope>NUCLEOTIDE SEQUENCE [LARGE SCALE GENOMIC DNA]</scope>
    <source>
        <strain evidence="2 3">VCS1703A</strain>
    </source>
</reference>
<dbReference type="STRING" id="246195.DNO_0037"/>
<sequence>MMNSLLTMHSILLGVFSFLLGAGFGYFLRRPPKHYKTPVFEQKIQDWMLPPEKDDLSQKFDVNVSSRTEKILQENTQLFAMFERQYHDFCQQLQNNTAQLFQTDNAAAKPENPANAVAVTTNSLPDPTIDRTVEPKAEIPAVNPVIEPADSPVDPTIDRTVEPKAEIPAVNPVLESADSPVDPTIDRTAEPKAEIPAVNPVIEPTDSPIDPAIDRTAAPKAEIPAINPIITDSKTAESAIEEKVPNKNLLTARNHKERPLAAIERVNIRSGFDEAPAENNEKEI</sequence>
<keyword evidence="1" id="KW-1133">Transmembrane helix</keyword>
<dbReference type="RefSeq" id="WP_011927795.1">
    <property type="nucleotide sequence ID" value="NC_009446.1"/>
</dbReference>
<keyword evidence="3" id="KW-1185">Reference proteome</keyword>
<proteinExistence type="predicted"/>
<organism evidence="2 3">
    <name type="scientific">Dichelobacter nodosus (strain VCS1703A)</name>
    <dbReference type="NCBI Taxonomy" id="246195"/>
    <lineage>
        <taxon>Bacteria</taxon>
        <taxon>Pseudomonadati</taxon>
        <taxon>Pseudomonadota</taxon>
        <taxon>Gammaproteobacteria</taxon>
        <taxon>Cardiobacteriales</taxon>
        <taxon>Cardiobacteriaceae</taxon>
        <taxon>Dichelobacter</taxon>
    </lineage>
</organism>
<dbReference type="HOGENOM" id="CLU_979099_0_0_6"/>
<keyword evidence="1" id="KW-0812">Transmembrane</keyword>
<protein>
    <submittedName>
        <fullName evidence="2">Uncharacterized protein</fullName>
    </submittedName>
</protein>
<dbReference type="EMBL" id="CP000513">
    <property type="protein sequence ID" value="ABQ13591.1"/>
    <property type="molecule type" value="Genomic_DNA"/>
</dbReference>
<name>A5EWX5_DICNV</name>
<evidence type="ECO:0000313" key="2">
    <source>
        <dbReference type="EMBL" id="ABQ13591.1"/>
    </source>
</evidence>
<accession>A5EWX5</accession>
<dbReference type="KEGG" id="dno:DNO_0037"/>
<gene>
    <name evidence="2" type="ordered locus">DNO_0037</name>
</gene>
<dbReference type="AlphaFoldDB" id="A5EWX5"/>
<feature type="transmembrane region" description="Helical" evidence="1">
    <location>
        <begin position="6"/>
        <end position="28"/>
    </location>
</feature>
<evidence type="ECO:0000313" key="3">
    <source>
        <dbReference type="Proteomes" id="UP000000248"/>
    </source>
</evidence>
<evidence type="ECO:0000256" key="1">
    <source>
        <dbReference type="SAM" id="Phobius"/>
    </source>
</evidence>
<keyword evidence="1" id="KW-0472">Membrane</keyword>